<keyword evidence="9 12" id="KW-0131">Cell cycle</keyword>
<keyword evidence="8 12" id="KW-0413">Isomerase</keyword>
<dbReference type="GO" id="GO:0015031">
    <property type="term" value="P:protein transport"/>
    <property type="evidence" value="ECO:0007669"/>
    <property type="project" value="UniProtKB-UniRule"/>
</dbReference>
<dbReference type="InterPro" id="IPR005215">
    <property type="entry name" value="Trig_fac"/>
</dbReference>
<dbReference type="PANTHER" id="PTHR30560:SF3">
    <property type="entry name" value="TRIGGER FACTOR-LIKE PROTEIN TIG, CHLOROPLASTIC"/>
    <property type="match status" value="1"/>
</dbReference>
<dbReference type="EMBL" id="NHSJ01000125">
    <property type="protein sequence ID" value="PPQ27402.1"/>
    <property type="molecule type" value="Genomic_DNA"/>
</dbReference>
<dbReference type="InterPro" id="IPR037041">
    <property type="entry name" value="Trigger_fac_C_sf"/>
</dbReference>
<evidence type="ECO:0000256" key="6">
    <source>
        <dbReference type="ARBA" id="ARBA00023110"/>
    </source>
</evidence>
<evidence type="ECO:0000256" key="4">
    <source>
        <dbReference type="ARBA" id="ARBA00016902"/>
    </source>
</evidence>
<organism evidence="15 16">
    <name type="scientific">Rhodoblastus sphagnicola</name>
    <dbReference type="NCBI Taxonomy" id="333368"/>
    <lineage>
        <taxon>Bacteria</taxon>
        <taxon>Pseudomonadati</taxon>
        <taxon>Pseudomonadota</taxon>
        <taxon>Alphaproteobacteria</taxon>
        <taxon>Hyphomicrobiales</taxon>
        <taxon>Rhodoblastaceae</taxon>
        <taxon>Rhodoblastus</taxon>
    </lineage>
</organism>
<comment type="function">
    <text evidence="10 12">Involved in protein export. Acts as a chaperone by maintaining the newly synthesized protein in an open conformation. Functions as a peptidyl-prolyl cis-trans isomerase.</text>
</comment>
<comment type="domain">
    <text evidence="12">Consists of 3 domains; the N-terminus binds the ribosome, the middle domain has PPIase activity, while the C-terminus has intrinsic chaperone activity on its own.</text>
</comment>
<dbReference type="Pfam" id="PF05697">
    <property type="entry name" value="Trigger_N"/>
    <property type="match status" value="1"/>
</dbReference>
<evidence type="ECO:0000256" key="8">
    <source>
        <dbReference type="ARBA" id="ARBA00023235"/>
    </source>
</evidence>
<evidence type="ECO:0000256" key="3">
    <source>
        <dbReference type="ARBA" id="ARBA00013194"/>
    </source>
</evidence>
<keyword evidence="6 12" id="KW-0697">Rotamase</keyword>
<reference evidence="15 16" key="1">
    <citation type="journal article" date="2018" name="Arch. Microbiol.">
        <title>New insights into the metabolic potential of the phototrophic purple bacterium Rhodopila globiformis DSM 161(T) from its draft genome sequence and evidence for a vanadium-dependent nitrogenase.</title>
        <authorList>
            <person name="Imhoff J.F."/>
            <person name="Rahn T."/>
            <person name="Kunzel S."/>
            <person name="Neulinger S.C."/>
        </authorList>
    </citation>
    <scope>NUCLEOTIDE SEQUENCE [LARGE SCALE GENOMIC DNA]</scope>
    <source>
        <strain evidence="15 16">DSM 16996</strain>
    </source>
</reference>
<evidence type="ECO:0000256" key="10">
    <source>
        <dbReference type="ARBA" id="ARBA00024849"/>
    </source>
</evidence>
<dbReference type="GO" id="GO:0051083">
    <property type="term" value="P:'de novo' cotranslational protein folding"/>
    <property type="evidence" value="ECO:0007669"/>
    <property type="project" value="TreeGrafter"/>
</dbReference>
<dbReference type="HAMAP" id="MF_00303">
    <property type="entry name" value="Trigger_factor_Tig"/>
    <property type="match status" value="1"/>
</dbReference>
<dbReference type="Gene3D" id="3.30.70.1050">
    <property type="entry name" value="Trigger factor ribosome-binding domain"/>
    <property type="match status" value="1"/>
</dbReference>
<comment type="subcellular location">
    <subcellularLocation>
        <location evidence="12">Cytoplasm</location>
    </subcellularLocation>
    <text evidence="12">About half TF is bound to the ribosome near the polypeptide exit tunnel while the other half is free in the cytoplasm.</text>
</comment>
<comment type="similarity">
    <text evidence="2 12 14">Belongs to the FKBP-type PPIase family. Tig subfamily.</text>
</comment>
<dbReference type="GO" id="GO:0003755">
    <property type="term" value="F:peptidyl-prolyl cis-trans isomerase activity"/>
    <property type="evidence" value="ECO:0007669"/>
    <property type="project" value="UniProtKB-UniRule"/>
</dbReference>
<dbReference type="RefSeq" id="WP_104509645.1">
    <property type="nucleotide sequence ID" value="NZ_JACIGC010000013.1"/>
</dbReference>
<evidence type="ECO:0000313" key="15">
    <source>
        <dbReference type="EMBL" id="PPQ27402.1"/>
    </source>
</evidence>
<keyword evidence="12" id="KW-0963">Cytoplasm</keyword>
<dbReference type="InterPro" id="IPR008880">
    <property type="entry name" value="Trigger_fac_C"/>
</dbReference>
<dbReference type="GO" id="GO:0044183">
    <property type="term" value="F:protein folding chaperone"/>
    <property type="evidence" value="ECO:0007669"/>
    <property type="project" value="TreeGrafter"/>
</dbReference>
<dbReference type="InterPro" id="IPR046357">
    <property type="entry name" value="PPIase_dom_sf"/>
</dbReference>
<dbReference type="Pfam" id="PF00254">
    <property type="entry name" value="FKBP_C"/>
    <property type="match status" value="1"/>
</dbReference>
<evidence type="ECO:0000256" key="5">
    <source>
        <dbReference type="ARBA" id="ARBA00022618"/>
    </source>
</evidence>
<evidence type="ECO:0000256" key="12">
    <source>
        <dbReference type="HAMAP-Rule" id="MF_00303"/>
    </source>
</evidence>
<dbReference type="Pfam" id="PF05698">
    <property type="entry name" value="Trigger_C"/>
    <property type="match status" value="1"/>
</dbReference>
<comment type="catalytic activity">
    <reaction evidence="1 12 13">
        <text>[protein]-peptidylproline (omega=180) = [protein]-peptidylproline (omega=0)</text>
        <dbReference type="Rhea" id="RHEA:16237"/>
        <dbReference type="Rhea" id="RHEA-COMP:10747"/>
        <dbReference type="Rhea" id="RHEA-COMP:10748"/>
        <dbReference type="ChEBI" id="CHEBI:83833"/>
        <dbReference type="ChEBI" id="CHEBI:83834"/>
        <dbReference type="EC" id="5.2.1.8"/>
    </reaction>
</comment>
<evidence type="ECO:0000256" key="9">
    <source>
        <dbReference type="ARBA" id="ARBA00023306"/>
    </source>
</evidence>
<dbReference type="SUPFAM" id="SSF102735">
    <property type="entry name" value="Trigger factor ribosome-binding domain"/>
    <property type="match status" value="1"/>
</dbReference>
<dbReference type="FunFam" id="3.10.50.40:FF:000001">
    <property type="entry name" value="Trigger factor"/>
    <property type="match status" value="1"/>
</dbReference>
<evidence type="ECO:0000256" key="11">
    <source>
        <dbReference type="ARBA" id="ARBA00029986"/>
    </source>
</evidence>
<protein>
    <recommendedName>
        <fullName evidence="4 12">Trigger factor</fullName>
        <shortName evidence="12">TF</shortName>
        <ecNumber evidence="3 12">5.2.1.8</ecNumber>
    </recommendedName>
    <alternativeName>
        <fullName evidence="11 12">PPIase</fullName>
    </alternativeName>
</protein>
<keyword evidence="7 12" id="KW-0143">Chaperone</keyword>
<keyword evidence="16" id="KW-1185">Reference proteome</keyword>
<comment type="caution">
    <text evidence="15">The sequence shown here is derived from an EMBL/GenBank/DDBJ whole genome shotgun (WGS) entry which is preliminary data.</text>
</comment>
<dbReference type="SUPFAM" id="SSF54534">
    <property type="entry name" value="FKBP-like"/>
    <property type="match status" value="1"/>
</dbReference>
<dbReference type="Gene3D" id="1.10.3120.10">
    <property type="entry name" value="Trigger factor, C-terminal domain"/>
    <property type="match status" value="1"/>
</dbReference>
<accession>A0A2S6MYH2</accession>
<proteinExistence type="inferred from homology"/>
<evidence type="ECO:0000256" key="7">
    <source>
        <dbReference type="ARBA" id="ARBA00023186"/>
    </source>
</evidence>
<evidence type="ECO:0000256" key="2">
    <source>
        <dbReference type="ARBA" id="ARBA00005464"/>
    </source>
</evidence>
<dbReference type="AlphaFoldDB" id="A0A2S6MYH2"/>
<dbReference type="GO" id="GO:0043022">
    <property type="term" value="F:ribosome binding"/>
    <property type="evidence" value="ECO:0007669"/>
    <property type="project" value="TreeGrafter"/>
</dbReference>
<dbReference type="InterPro" id="IPR027304">
    <property type="entry name" value="Trigger_fact/SurA_dom_sf"/>
</dbReference>
<evidence type="ECO:0000256" key="14">
    <source>
        <dbReference type="RuleBase" id="RU003914"/>
    </source>
</evidence>
<dbReference type="NCBIfam" id="TIGR00115">
    <property type="entry name" value="tig"/>
    <property type="match status" value="1"/>
</dbReference>
<gene>
    <name evidence="12" type="primary">tig</name>
    <name evidence="15" type="ORF">CCR94_20235</name>
</gene>
<dbReference type="GO" id="GO:0051301">
    <property type="term" value="P:cell division"/>
    <property type="evidence" value="ECO:0007669"/>
    <property type="project" value="UniProtKB-KW"/>
</dbReference>
<dbReference type="Gene3D" id="3.10.50.40">
    <property type="match status" value="1"/>
</dbReference>
<keyword evidence="5 12" id="KW-0132">Cell division</keyword>
<name>A0A2S6MYH2_9HYPH</name>
<dbReference type="EC" id="5.2.1.8" evidence="3 12"/>
<dbReference type="InterPro" id="IPR036611">
    <property type="entry name" value="Trigger_fac_ribosome-bd_sf"/>
</dbReference>
<dbReference type="GO" id="GO:0043335">
    <property type="term" value="P:protein unfolding"/>
    <property type="evidence" value="ECO:0007669"/>
    <property type="project" value="TreeGrafter"/>
</dbReference>
<dbReference type="GO" id="GO:0005737">
    <property type="term" value="C:cytoplasm"/>
    <property type="evidence" value="ECO:0007669"/>
    <property type="project" value="UniProtKB-SubCell"/>
</dbReference>
<evidence type="ECO:0000256" key="13">
    <source>
        <dbReference type="PROSITE-ProRule" id="PRU00277"/>
    </source>
</evidence>
<dbReference type="PANTHER" id="PTHR30560">
    <property type="entry name" value="TRIGGER FACTOR CHAPERONE AND PEPTIDYL-PROLYL CIS/TRANS ISOMERASE"/>
    <property type="match status" value="1"/>
</dbReference>
<dbReference type="PIRSF" id="PIRSF003095">
    <property type="entry name" value="Trigger_factor"/>
    <property type="match status" value="1"/>
</dbReference>
<dbReference type="SUPFAM" id="SSF109998">
    <property type="entry name" value="Triger factor/SurA peptide-binding domain-like"/>
    <property type="match status" value="1"/>
</dbReference>
<dbReference type="InterPro" id="IPR008881">
    <property type="entry name" value="Trigger_fac_ribosome-bd_bac"/>
</dbReference>
<evidence type="ECO:0000256" key="1">
    <source>
        <dbReference type="ARBA" id="ARBA00000971"/>
    </source>
</evidence>
<dbReference type="Proteomes" id="UP000239089">
    <property type="component" value="Unassembled WGS sequence"/>
</dbReference>
<dbReference type="PROSITE" id="PS50059">
    <property type="entry name" value="FKBP_PPIASE"/>
    <property type="match status" value="1"/>
</dbReference>
<dbReference type="OrthoDB" id="9767721at2"/>
<dbReference type="InterPro" id="IPR001179">
    <property type="entry name" value="PPIase_FKBP_dom"/>
</dbReference>
<sequence>MQATETLSQGLKREYQVVLPAGELAEKLDAQIAGMKDKVQLKGFRPGKVPVAHLKRVYGKSIMGDVVQEAVNAAQQKILDDNKLRLAGAPKFTFPEDRTEMDKVLEASGDLTFSITFEILPAIEVGTFDDLEIERLVAEIPASDIEDSIKRLVERNRPYNAREEGAGAENDDKLTIDFVGKIGDEAFEGGTAQGVDVVIGSGQFIPGFEEQLIGAKAGEDRTVTVTFPADYSAENLAGKEAVFDVKVTAVAVPAEQAVDDEFAKGFGFESAEKLREAVAERIKGDYDKASREKLKRALLDALDKRYAFDLPQDLLEQEFQGIWNQALAQQRTTGKTFEDEGTTEEAQRGDYRRIAERRVRLGLVVAEVGDSAGVQVNDDEVTRGIVEQARQFPGQEKMLWDYYQKNPQALAQIRAPIFEDKVIDHILSKAKVTEKTVSKEELFKPMDDELA</sequence>
<evidence type="ECO:0000313" key="16">
    <source>
        <dbReference type="Proteomes" id="UP000239089"/>
    </source>
</evidence>